<dbReference type="InterPro" id="IPR020051">
    <property type="entry name" value="SagB-type_dehydrogenase"/>
</dbReference>
<reference evidence="2" key="1">
    <citation type="journal article" date="2021" name="Environ. Microbiol.">
        <title>Genomic characterization of three novel Desulfobacterota classes expand the metabolic and phylogenetic diversity of the phylum.</title>
        <authorList>
            <person name="Murphy C.L."/>
            <person name="Biggerstaff J."/>
            <person name="Eichhorn A."/>
            <person name="Ewing E."/>
            <person name="Shahan R."/>
            <person name="Soriano D."/>
            <person name="Stewart S."/>
            <person name="VanMol K."/>
            <person name="Walker R."/>
            <person name="Walters P."/>
            <person name="Elshahed M.S."/>
            <person name="Youssef N.H."/>
        </authorList>
    </citation>
    <scope>NUCLEOTIDE SEQUENCE</scope>
    <source>
        <strain evidence="2">Zod_Metabat.24</strain>
    </source>
</reference>
<dbReference type="CDD" id="cd02142">
    <property type="entry name" value="McbC_SagB-like_oxidoreductase"/>
    <property type="match status" value="1"/>
</dbReference>
<evidence type="ECO:0000259" key="1">
    <source>
        <dbReference type="Pfam" id="PF00881"/>
    </source>
</evidence>
<evidence type="ECO:0000313" key="2">
    <source>
        <dbReference type="EMBL" id="MBN1573472.1"/>
    </source>
</evidence>
<feature type="domain" description="Nitroreductase" evidence="1">
    <location>
        <begin position="61"/>
        <end position="238"/>
    </location>
</feature>
<proteinExistence type="predicted"/>
<name>A0A9D8KF89_9DELT</name>
<dbReference type="Proteomes" id="UP000809273">
    <property type="component" value="Unassembled WGS sequence"/>
</dbReference>
<dbReference type="AlphaFoldDB" id="A0A9D8KF89"/>
<organism evidence="2 3">
    <name type="scientific">Candidatus Zymogenus saltonus</name>
    <dbReference type="NCBI Taxonomy" id="2844893"/>
    <lineage>
        <taxon>Bacteria</taxon>
        <taxon>Deltaproteobacteria</taxon>
        <taxon>Candidatus Zymogenia</taxon>
        <taxon>Candidatus Zymogeniales</taxon>
        <taxon>Candidatus Zymogenaceae</taxon>
        <taxon>Candidatus Zymogenus</taxon>
    </lineage>
</organism>
<protein>
    <submittedName>
        <fullName evidence="2">SagB/ThcOx family dehydrogenase</fullName>
    </submittedName>
</protein>
<comment type="caution">
    <text evidence="2">The sequence shown here is derived from an EMBL/GenBank/DDBJ whole genome shotgun (WGS) entry which is preliminary data.</text>
</comment>
<dbReference type="SUPFAM" id="SSF55469">
    <property type="entry name" value="FMN-dependent nitroreductase-like"/>
    <property type="match status" value="1"/>
</dbReference>
<gene>
    <name evidence="2" type="ORF">JW984_09790</name>
</gene>
<accession>A0A9D8KF89</accession>
<dbReference type="GO" id="GO:0016491">
    <property type="term" value="F:oxidoreductase activity"/>
    <property type="evidence" value="ECO:0007669"/>
    <property type="project" value="InterPro"/>
</dbReference>
<dbReference type="InterPro" id="IPR052544">
    <property type="entry name" value="Bacteriocin_Proc_Enz"/>
</dbReference>
<dbReference type="NCBIfam" id="TIGR03605">
    <property type="entry name" value="antibiot_sagB"/>
    <property type="match status" value="1"/>
</dbReference>
<sequence length="240" mass="26676">MGIGKKFQDETKYFPDRIPGGFYGLDERPEPFKTYPDAERIALPLPKTGGGMPIWDAINLRRSERDYGGEPVTKDELSQLIWAAQGITAVEYGYRFRAAPSAGALYPIETYLGIKNVPGIPRGLYHYALREDELELIKGGDLSRELADGALGQEMVESADVVFLFTAIFMRSTIKYSERGYRYVYLDCGHIMQNLLLAVTALGLSACPIAALYDQEVNDIIGIDGERESVLYMASVGRGR</sequence>
<dbReference type="Pfam" id="PF00881">
    <property type="entry name" value="Nitroreductase"/>
    <property type="match status" value="1"/>
</dbReference>
<dbReference type="Gene3D" id="3.40.109.10">
    <property type="entry name" value="NADH Oxidase"/>
    <property type="match status" value="1"/>
</dbReference>
<reference evidence="2" key="2">
    <citation type="submission" date="2021-01" db="EMBL/GenBank/DDBJ databases">
        <authorList>
            <person name="Hahn C.R."/>
            <person name="Youssef N.H."/>
            <person name="Elshahed M."/>
        </authorList>
    </citation>
    <scope>NUCLEOTIDE SEQUENCE</scope>
    <source>
        <strain evidence="2">Zod_Metabat.24</strain>
    </source>
</reference>
<dbReference type="InterPro" id="IPR000415">
    <property type="entry name" value="Nitroreductase-like"/>
</dbReference>
<dbReference type="InterPro" id="IPR029479">
    <property type="entry name" value="Nitroreductase"/>
</dbReference>
<dbReference type="EMBL" id="JAFGIX010000049">
    <property type="protein sequence ID" value="MBN1573472.1"/>
    <property type="molecule type" value="Genomic_DNA"/>
</dbReference>
<dbReference type="PANTHER" id="PTHR43745:SF2">
    <property type="entry name" value="NITROREDUCTASE MJ1384-RELATED"/>
    <property type="match status" value="1"/>
</dbReference>
<evidence type="ECO:0000313" key="3">
    <source>
        <dbReference type="Proteomes" id="UP000809273"/>
    </source>
</evidence>
<dbReference type="PANTHER" id="PTHR43745">
    <property type="entry name" value="NITROREDUCTASE MJ1384-RELATED"/>
    <property type="match status" value="1"/>
</dbReference>